<dbReference type="PIRSF" id="PIRSF016661">
    <property type="entry name" value="BioY"/>
    <property type="match status" value="1"/>
</dbReference>
<comment type="similarity">
    <text evidence="1 2">Belongs to the BioY family.</text>
</comment>
<keyword evidence="3" id="KW-0812">Transmembrane</keyword>
<evidence type="ECO:0000256" key="3">
    <source>
        <dbReference type="SAM" id="Phobius"/>
    </source>
</evidence>
<dbReference type="InterPro" id="IPR003784">
    <property type="entry name" value="BioY"/>
</dbReference>
<evidence type="ECO:0000256" key="1">
    <source>
        <dbReference type="ARBA" id="ARBA00010692"/>
    </source>
</evidence>
<keyword evidence="2" id="KW-1003">Cell membrane</keyword>
<sequence length="185" mass="19762">MTKSLKELILAAEFAAIIAVLSQFTIPLGIIPLTGQTFAIGLTATFLGKRTGTVAVFIYLLLGLIGLPVFSGMTSGIGVLFGPTGGYLIGFIFQTLLIGWLIEKWGENYPQAFIANLLGSVIALIFGTFWLKISGGLSIQTAFLSGFVPFLLPELIKGTAAAYLGILLRKRLHLITRSTIASPKK</sequence>
<feature type="transmembrane region" description="Helical" evidence="3">
    <location>
        <begin position="143"/>
        <end position="168"/>
    </location>
</feature>
<dbReference type="PANTHER" id="PTHR34295">
    <property type="entry name" value="BIOTIN TRANSPORTER BIOY"/>
    <property type="match status" value="1"/>
</dbReference>
<dbReference type="Proteomes" id="UP000252797">
    <property type="component" value="Unassembled WGS sequence"/>
</dbReference>
<dbReference type="Pfam" id="PF02632">
    <property type="entry name" value="BioY"/>
    <property type="match status" value="1"/>
</dbReference>
<dbReference type="AlphaFoldDB" id="A0A367CK17"/>
<keyword evidence="2 3" id="KW-0472">Membrane</keyword>
<dbReference type="GO" id="GO:0005886">
    <property type="term" value="C:plasma membrane"/>
    <property type="evidence" value="ECO:0007669"/>
    <property type="project" value="UniProtKB-SubCell"/>
</dbReference>
<evidence type="ECO:0000313" key="5">
    <source>
        <dbReference type="Proteomes" id="UP000252797"/>
    </source>
</evidence>
<dbReference type="STRING" id="53345.LIU_00690"/>
<dbReference type="Gene3D" id="1.10.1760.20">
    <property type="match status" value="1"/>
</dbReference>
<feature type="transmembrane region" description="Helical" evidence="3">
    <location>
        <begin position="79"/>
        <end position="101"/>
    </location>
</feature>
<dbReference type="GO" id="GO:0015225">
    <property type="term" value="F:biotin transmembrane transporter activity"/>
    <property type="evidence" value="ECO:0007669"/>
    <property type="project" value="UniProtKB-UniRule"/>
</dbReference>
<feature type="transmembrane region" description="Helical" evidence="3">
    <location>
        <begin position="7"/>
        <end position="24"/>
    </location>
</feature>
<keyword evidence="2" id="KW-0813">Transport</keyword>
<protein>
    <recommendedName>
        <fullName evidence="2">Biotin transporter</fullName>
    </recommendedName>
</protein>
<accession>A0A367CK17</accession>
<evidence type="ECO:0000256" key="2">
    <source>
        <dbReference type="PIRNR" id="PIRNR016661"/>
    </source>
</evidence>
<feature type="transmembrane region" description="Helical" evidence="3">
    <location>
        <begin position="54"/>
        <end position="73"/>
    </location>
</feature>
<proteinExistence type="inferred from homology"/>
<name>A0A367CK17_9ENTE</name>
<dbReference type="EMBL" id="LEPB01000001">
    <property type="protein sequence ID" value="RCA12013.1"/>
    <property type="molecule type" value="Genomic_DNA"/>
</dbReference>
<gene>
    <name evidence="4" type="ORF">EA71_00217</name>
</gene>
<organism evidence="4 5">
    <name type="scientific">Enterococcus durans</name>
    <dbReference type="NCBI Taxonomy" id="53345"/>
    <lineage>
        <taxon>Bacteria</taxon>
        <taxon>Bacillati</taxon>
        <taxon>Bacillota</taxon>
        <taxon>Bacilli</taxon>
        <taxon>Lactobacillales</taxon>
        <taxon>Enterococcaceae</taxon>
        <taxon>Enterococcus</taxon>
    </lineage>
</organism>
<comment type="subcellular location">
    <subcellularLocation>
        <location evidence="2">Cell membrane</location>
        <topology evidence="2">Multi-pass membrane protein</topology>
    </subcellularLocation>
</comment>
<evidence type="ECO:0000313" key="4">
    <source>
        <dbReference type="EMBL" id="RCA12013.1"/>
    </source>
</evidence>
<comment type="caution">
    <text evidence="4">The sequence shown here is derived from an EMBL/GenBank/DDBJ whole genome shotgun (WGS) entry which is preliminary data.</text>
</comment>
<feature type="transmembrane region" description="Helical" evidence="3">
    <location>
        <begin position="113"/>
        <end position="131"/>
    </location>
</feature>
<dbReference type="PANTHER" id="PTHR34295:SF1">
    <property type="entry name" value="BIOTIN TRANSPORTER BIOY"/>
    <property type="match status" value="1"/>
</dbReference>
<dbReference type="RefSeq" id="WP_113845132.1">
    <property type="nucleotide sequence ID" value="NZ_CABGIZ010000005.1"/>
</dbReference>
<keyword evidence="3" id="KW-1133">Transmembrane helix</keyword>
<reference evidence="4 5" key="1">
    <citation type="submission" date="2015-06" db="EMBL/GenBank/DDBJ databases">
        <title>The Genome Sequence of Enterococcus durans 4EA1.</title>
        <authorList>
            <consortium name="The Broad Institute Genomics Platform"/>
            <consortium name="The Broad Institute Genome Sequencing Center for Infectious Disease"/>
            <person name="Earl A.M."/>
            <person name="Van Tyne D."/>
            <person name="Lebreton F."/>
            <person name="Saavedra J.T."/>
            <person name="Gilmore M.S."/>
            <person name="Manson Mcguire A."/>
            <person name="Clock S."/>
            <person name="Crupain M."/>
            <person name="Rangan U."/>
            <person name="Young S."/>
            <person name="Abouelleil A."/>
            <person name="Cao P."/>
            <person name="Chapman S.B."/>
            <person name="Griggs A."/>
            <person name="Priest M."/>
            <person name="Shea T."/>
            <person name="Wortman J."/>
            <person name="Nusbaum C."/>
            <person name="Birren B."/>
        </authorList>
    </citation>
    <scope>NUCLEOTIDE SEQUENCE [LARGE SCALE GENOMIC DNA]</scope>
    <source>
        <strain evidence="4 5">4EA1</strain>
    </source>
</reference>